<evidence type="ECO:0000256" key="4">
    <source>
        <dbReference type="ARBA" id="ARBA00023139"/>
    </source>
</evidence>
<organism evidence="7 8">
    <name type="scientific">Sphaerisporangium album</name>
    <dbReference type="NCBI Taxonomy" id="509200"/>
    <lineage>
        <taxon>Bacteria</taxon>
        <taxon>Bacillati</taxon>
        <taxon>Actinomycetota</taxon>
        <taxon>Actinomycetes</taxon>
        <taxon>Streptosporangiales</taxon>
        <taxon>Streptosporangiaceae</taxon>
        <taxon>Sphaerisporangium</taxon>
    </lineage>
</organism>
<dbReference type="OrthoDB" id="2644341at2"/>
<gene>
    <name evidence="7" type="ORF">DQ384_36840</name>
</gene>
<keyword evidence="5" id="KW-0449">Lipoprotein</keyword>
<keyword evidence="2 6" id="KW-0732">Signal</keyword>
<evidence type="ECO:0000256" key="5">
    <source>
        <dbReference type="ARBA" id="ARBA00023288"/>
    </source>
</evidence>
<evidence type="ECO:0000256" key="6">
    <source>
        <dbReference type="SAM" id="SignalP"/>
    </source>
</evidence>
<dbReference type="SUPFAM" id="SSF53850">
    <property type="entry name" value="Periplasmic binding protein-like II"/>
    <property type="match status" value="1"/>
</dbReference>
<sequence length="418" mass="44585">MSRGLKATAAFALAVLLAAGCAKGSATRESAPDGKSTIRYFTFSAAPDHLADLDKIIKAFEAANPSVTVTVETAPYADYFTKLQTAIAGNTAPDTFELNYESFVAYAASGALADLSGEAAKDDLSVYAAKSLDTFKRDGRQLALPASYSAVLLFYNKDLFDKAGLPHPTADWTWDQEMAAAKKLTGKGVYGDFQPVQFFEFYKALAQAGGAFFSDDGKRATFNSPQGVAAAKHLLDKPGTVMPTVAQIGGTPDYDTNLFKQGKLAMWHNGIWQFAGLKDVPFQWDVVVEPAPVKASAVFTNAVAVSPGAKNPAAAYKWLRFLTASDVTARTRIDSSWELPPLADAKAYAGYFDQGPPANRRAILDAVASATSPPVIVRQQEMQDTVTKALEQAAAGKTPIQKALDDAAAKVDELIKQA</sequence>
<dbReference type="Pfam" id="PF01547">
    <property type="entry name" value="SBP_bac_1"/>
    <property type="match status" value="1"/>
</dbReference>
<reference evidence="7 8" key="1">
    <citation type="submission" date="2018-06" db="EMBL/GenBank/DDBJ databases">
        <title>Sphaerisporangium craniellae sp. nov., isolated from a marine sponge in the South China Sea.</title>
        <authorList>
            <person name="Li L."/>
        </authorList>
    </citation>
    <scope>NUCLEOTIDE SEQUENCE [LARGE SCALE GENOMIC DNA]</scope>
    <source>
        <strain evidence="7 8">CCTCC AA 208026</strain>
    </source>
</reference>
<evidence type="ECO:0000313" key="7">
    <source>
        <dbReference type="EMBL" id="RCG20967.1"/>
    </source>
</evidence>
<dbReference type="InterPro" id="IPR050490">
    <property type="entry name" value="Bact_solute-bd_prot1"/>
</dbReference>
<dbReference type="InterPro" id="IPR006059">
    <property type="entry name" value="SBP"/>
</dbReference>
<evidence type="ECO:0000256" key="1">
    <source>
        <dbReference type="ARBA" id="ARBA00022475"/>
    </source>
</evidence>
<accession>A0A367EU87</accession>
<feature type="signal peptide" evidence="6">
    <location>
        <begin position="1"/>
        <end position="24"/>
    </location>
</feature>
<keyword evidence="8" id="KW-1185">Reference proteome</keyword>
<dbReference type="PANTHER" id="PTHR43649">
    <property type="entry name" value="ARABINOSE-BINDING PROTEIN-RELATED"/>
    <property type="match status" value="1"/>
</dbReference>
<keyword evidence="1" id="KW-1003">Cell membrane</keyword>
<dbReference type="Gene3D" id="3.40.190.10">
    <property type="entry name" value="Periplasmic binding protein-like II"/>
    <property type="match status" value="1"/>
</dbReference>
<dbReference type="PROSITE" id="PS51257">
    <property type="entry name" value="PROKAR_LIPOPROTEIN"/>
    <property type="match status" value="1"/>
</dbReference>
<dbReference type="Proteomes" id="UP000253094">
    <property type="component" value="Unassembled WGS sequence"/>
</dbReference>
<evidence type="ECO:0000256" key="3">
    <source>
        <dbReference type="ARBA" id="ARBA00023136"/>
    </source>
</evidence>
<name>A0A367EU87_9ACTN</name>
<dbReference type="EMBL" id="QOIL01000031">
    <property type="protein sequence ID" value="RCG20967.1"/>
    <property type="molecule type" value="Genomic_DNA"/>
</dbReference>
<evidence type="ECO:0000313" key="8">
    <source>
        <dbReference type="Proteomes" id="UP000253094"/>
    </source>
</evidence>
<protein>
    <submittedName>
        <fullName evidence="7">Sugar ABC transporter substrate-binding protein</fullName>
    </submittedName>
</protein>
<keyword evidence="3" id="KW-0472">Membrane</keyword>
<dbReference type="CDD" id="cd13585">
    <property type="entry name" value="PBP2_TMBP_like"/>
    <property type="match status" value="1"/>
</dbReference>
<feature type="chain" id="PRO_5016662065" evidence="6">
    <location>
        <begin position="25"/>
        <end position="418"/>
    </location>
</feature>
<comment type="caution">
    <text evidence="7">The sequence shown here is derived from an EMBL/GenBank/DDBJ whole genome shotgun (WGS) entry which is preliminary data.</text>
</comment>
<dbReference type="AlphaFoldDB" id="A0A367EU87"/>
<evidence type="ECO:0000256" key="2">
    <source>
        <dbReference type="ARBA" id="ARBA00022729"/>
    </source>
</evidence>
<dbReference type="PANTHER" id="PTHR43649:SF33">
    <property type="entry name" value="POLYGALACTURONAN_RHAMNOGALACTURONAN-BINDING PROTEIN YTCQ"/>
    <property type="match status" value="1"/>
</dbReference>
<dbReference type="RefSeq" id="WP_114033515.1">
    <property type="nucleotide sequence ID" value="NZ_QOIL01000031.1"/>
</dbReference>
<keyword evidence="4" id="KW-0564">Palmitate</keyword>
<proteinExistence type="predicted"/>